<protein>
    <submittedName>
        <fullName evidence="3">Cytochrome c</fullName>
    </submittedName>
</protein>
<dbReference type="EMBL" id="CP063458">
    <property type="protein sequence ID" value="QOV89284.1"/>
    <property type="molecule type" value="Genomic_DNA"/>
</dbReference>
<dbReference type="SUPFAM" id="SSF47175">
    <property type="entry name" value="Cytochromes"/>
    <property type="match status" value="1"/>
</dbReference>
<reference evidence="3 4" key="1">
    <citation type="submission" date="2020-10" db="EMBL/GenBank/DDBJ databases">
        <title>Wide distribution of Phycisphaera-like planctomycetes from WD2101 soil group in peatlands and genome analysis of the first cultivated representative.</title>
        <authorList>
            <person name="Dedysh S.N."/>
            <person name="Beletsky A.V."/>
            <person name="Ivanova A."/>
            <person name="Kulichevskaya I.S."/>
            <person name="Suzina N.E."/>
            <person name="Philippov D.A."/>
            <person name="Rakitin A.L."/>
            <person name="Mardanov A.V."/>
            <person name="Ravin N.V."/>
        </authorList>
    </citation>
    <scope>NUCLEOTIDE SEQUENCE [LARGE SCALE GENOMIC DNA]</scope>
    <source>
        <strain evidence="3 4">M1803</strain>
    </source>
</reference>
<sequence length="183" mass="19619">MRLHYSTTFGVALAIVGLWSASCTSTPEAPKPTPASSMKTAGKHSVQTPQLQALMKVISMTAADYTPKTLPADVETPKPAADLEKAYAQASVLADALVTAADRIPFAIEDKPLSKETREGFLSEAKRLKQSAVELKDHASHKQGEAMTRALDRINATCITCHSRYRDLTGTLDAPRAALGLLD</sequence>
<evidence type="ECO:0000256" key="2">
    <source>
        <dbReference type="SAM" id="SignalP"/>
    </source>
</evidence>
<dbReference type="InterPro" id="IPR002321">
    <property type="entry name" value="Cyt_c_II"/>
</dbReference>
<dbReference type="RefSeq" id="WP_206292316.1">
    <property type="nucleotide sequence ID" value="NZ_CP063458.1"/>
</dbReference>
<dbReference type="GO" id="GO:0020037">
    <property type="term" value="F:heme binding"/>
    <property type="evidence" value="ECO:0007669"/>
    <property type="project" value="InterPro"/>
</dbReference>
<keyword evidence="2" id="KW-0732">Signal</keyword>
<proteinExistence type="predicted"/>
<dbReference type="Gene3D" id="1.20.120.10">
    <property type="entry name" value="Cytochrome c/b562"/>
    <property type="match status" value="1"/>
</dbReference>
<evidence type="ECO:0000313" key="4">
    <source>
        <dbReference type="Proteomes" id="UP000593765"/>
    </source>
</evidence>
<accession>A0A7M2WVE0</accession>
<dbReference type="PROSITE" id="PS51009">
    <property type="entry name" value="CYTCII"/>
    <property type="match status" value="1"/>
</dbReference>
<dbReference type="GO" id="GO:0005506">
    <property type="term" value="F:iron ion binding"/>
    <property type="evidence" value="ECO:0007669"/>
    <property type="project" value="InterPro"/>
</dbReference>
<dbReference type="AlphaFoldDB" id="A0A7M2WVE0"/>
<feature type="signal peptide" evidence="2">
    <location>
        <begin position="1"/>
        <end position="21"/>
    </location>
</feature>
<dbReference type="PROSITE" id="PS51257">
    <property type="entry name" value="PROKAR_LIPOPROTEIN"/>
    <property type="match status" value="1"/>
</dbReference>
<keyword evidence="4" id="KW-1185">Reference proteome</keyword>
<dbReference type="GO" id="GO:0009055">
    <property type="term" value="F:electron transfer activity"/>
    <property type="evidence" value="ECO:0007669"/>
    <property type="project" value="InterPro"/>
</dbReference>
<feature type="chain" id="PRO_5034666240" evidence="2">
    <location>
        <begin position="22"/>
        <end position="183"/>
    </location>
</feature>
<dbReference type="InterPro" id="IPR010980">
    <property type="entry name" value="Cyt_c/b562"/>
</dbReference>
<feature type="region of interest" description="Disordered" evidence="1">
    <location>
        <begin position="26"/>
        <end position="45"/>
    </location>
</feature>
<name>A0A7M2WVE0_9BACT</name>
<evidence type="ECO:0000313" key="3">
    <source>
        <dbReference type="EMBL" id="QOV89284.1"/>
    </source>
</evidence>
<organism evidence="3 4">
    <name type="scientific">Humisphaera borealis</name>
    <dbReference type="NCBI Taxonomy" id="2807512"/>
    <lineage>
        <taxon>Bacteria</taxon>
        <taxon>Pseudomonadati</taxon>
        <taxon>Planctomycetota</taxon>
        <taxon>Phycisphaerae</taxon>
        <taxon>Tepidisphaerales</taxon>
        <taxon>Tepidisphaeraceae</taxon>
        <taxon>Humisphaera</taxon>
    </lineage>
</organism>
<gene>
    <name evidence="3" type="ORF">IPV69_24260</name>
</gene>
<evidence type="ECO:0000256" key="1">
    <source>
        <dbReference type="SAM" id="MobiDB-lite"/>
    </source>
</evidence>
<dbReference type="KEGG" id="hbs:IPV69_24260"/>
<feature type="compositionally biased region" description="Polar residues" evidence="1">
    <location>
        <begin position="34"/>
        <end position="45"/>
    </location>
</feature>
<dbReference type="Proteomes" id="UP000593765">
    <property type="component" value="Chromosome"/>
</dbReference>
<dbReference type="GO" id="GO:0022900">
    <property type="term" value="P:electron transport chain"/>
    <property type="evidence" value="ECO:0007669"/>
    <property type="project" value="InterPro"/>
</dbReference>